<dbReference type="GO" id="GO:0006281">
    <property type="term" value="P:DNA repair"/>
    <property type="evidence" value="ECO:0007669"/>
    <property type="project" value="UniProtKB-KW"/>
</dbReference>
<keyword evidence="2" id="KW-0227">DNA damage</keyword>
<evidence type="ECO:0000313" key="9">
    <source>
        <dbReference type="Proteomes" id="UP000070501"/>
    </source>
</evidence>
<feature type="compositionally biased region" description="Basic and acidic residues" evidence="5">
    <location>
        <begin position="113"/>
        <end position="184"/>
    </location>
</feature>
<dbReference type="AlphaFoldDB" id="A0A136J804"/>
<keyword evidence="9" id="KW-1185">Reference proteome</keyword>
<dbReference type="InterPro" id="IPR022043">
    <property type="entry name" value="CAF1A_DD"/>
</dbReference>
<protein>
    <submittedName>
        <fullName evidence="8">Chromatin assembly factor 1 subunit A-domain-containing protein</fullName>
    </submittedName>
</protein>
<comment type="subcellular location">
    <subcellularLocation>
        <location evidence="1">Nucleus</location>
    </subcellularLocation>
</comment>
<evidence type="ECO:0000259" key="6">
    <source>
        <dbReference type="Pfam" id="PF12253"/>
    </source>
</evidence>
<dbReference type="OrthoDB" id="79480at2759"/>
<name>A0A136J804_9PEZI</name>
<feature type="region of interest" description="Disordered" evidence="5">
    <location>
        <begin position="1"/>
        <end position="187"/>
    </location>
</feature>
<dbReference type="InterPro" id="IPR048800">
    <property type="entry name" value="Cac1-like_C"/>
</dbReference>
<evidence type="ECO:0000256" key="5">
    <source>
        <dbReference type="SAM" id="MobiDB-lite"/>
    </source>
</evidence>
<gene>
    <name evidence="8" type="ORF">Micbo1qcDRAFT_232855</name>
</gene>
<dbReference type="Pfam" id="PF21796">
    <property type="entry name" value="Cac1_C"/>
    <property type="match status" value="1"/>
</dbReference>
<feature type="compositionally biased region" description="Polar residues" evidence="5">
    <location>
        <begin position="12"/>
        <end position="32"/>
    </location>
</feature>
<evidence type="ECO:0000313" key="8">
    <source>
        <dbReference type="EMBL" id="KXJ93285.1"/>
    </source>
</evidence>
<keyword evidence="3" id="KW-0234">DNA repair</keyword>
<feature type="domain" description="Chromatin assembly factor 1 subunit Cac1-like C-terminal" evidence="7">
    <location>
        <begin position="561"/>
        <end position="622"/>
    </location>
</feature>
<reference evidence="9" key="1">
    <citation type="submission" date="2016-02" db="EMBL/GenBank/DDBJ databases">
        <title>Draft genome sequence of Microdochium bolleyi, a fungal endophyte of beachgrass.</title>
        <authorList>
            <consortium name="DOE Joint Genome Institute"/>
            <person name="David A.S."/>
            <person name="May G."/>
            <person name="Haridas S."/>
            <person name="Lim J."/>
            <person name="Wang M."/>
            <person name="Labutti K."/>
            <person name="Lipzen A."/>
            <person name="Barry K."/>
            <person name="Grigoriev I.V."/>
        </authorList>
    </citation>
    <scope>NUCLEOTIDE SEQUENCE [LARGE SCALE GENOMIC DNA]</scope>
    <source>
        <strain evidence="9">J235TASD1</strain>
    </source>
</reference>
<feature type="region of interest" description="Disordered" evidence="5">
    <location>
        <begin position="206"/>
        <end position="235"/>
    </location>
</feature>
<evidence type="ECO:0000256" key="1">
    <source>
        <dbReference type="ARBA" id="ARBA00004123"/>
    </source>
</evidence>
<dbReference type="Proteomes" id="UP000070501">
    <property type="component" value="Unassembled WGS sequence"/>
</dbReference>
<dbReference type="FunCoup" id="A0A136J804">
    <property type="interactions" value="105"/>
</dbReference>
<evidence type="ECO:0000256" key="2">
    <source>
        <dbReference type="ARBA" id="ARBA00022763"/>
    </source>
</evidence>
<evidence type="ECO:0000256" key="4">
    <source>
        <dbReference type="ARBA" id="ARBA00023242"/>
    </source>
</evidence>
<accession>A0A136J804</accession>
<feature type="domain" description="Chromatin assembly factor 1 subunit A dimerization" evidence="6">
    <location>
        <begin position="352"/>
        <end position="425"/>
    </location>
</feature>
<organism evidence="8 9">
    <name type="scientific">Microdochium bolleyi</name>
    <dbReference type="NCBI Taxonomy" id="196109"/>
    <lineage>
        <taxon>Eukaryota</taxon>
        <taxon>Fungi</taxon>
        <taxon>Dikarya</taxon>
        <taxon>Ascomycota</taxon>
        <taxon>Pezizomycotina</taxon>
        <taxon>Sordariomycetes</taxon>
        <taxon>Xylariomycetidae</taxon>
        <taxon>Xylariales</taxon>
        <taxon>Microdochiaceae</taxon>
        <taxon>Microdochium</taxon>
    </lineage>
</organism>
<dbReference type="PANTHER" id="PTHR15272:SF0">
    <property type="entry name" value="CHROMATIN ASSEMBLY FACTOR 1 SUBUNIT A"/>
    <property type="match status" value="1"/>
</dbReference>
<dbReference type="GO" id="GO:0006334">
    <property type="term" value="P:nucleosome assembly"/>
    <property type="evidence" value="ECO:0007669"/>
    <property type="project" value="TreeGrafter"/>
</dbReference>
<sequence>MSEHMSLDGLATLSTPGPEQPKSPSTIASPSSVDADDLSEREVSPPPGYSPLSKTTLPLSEKDTNLPIGQASDPDVKVQLDAQSKPAATNLSTSTSDPNSVGTLKMAPKRKLTQAEKEAQEKERELKKQKRADEAQAKEAAKAAKAAEKAKADAEKEAKRAAKAAEKAEVDAKKEAARKQKEEQEQALLRKKAKQQNMLAAFVKRAPTTPSKPASTPDTPVPVSEVSASPSAAKTEPAIPQLSTYNRTFQPFFIKHDVTLAPPPFHMDNDTKDAKSVILDDFIYNKRGPPAVLPFNPSETFQVHDLLVPRGAVPQSVKEIMEAANNVQIKSESQTANELQNAQQQLNRITMKALKFYEDVRPPYIGTITTPLLTSALRRLSRRPTGRSLNMLNYDYDSEAEWQDDDGEDLMSEDEEEELDGEDELDDFLDDSDDVMPLARPAFRGELEPTIVGICFEEKKGVAASPALENFKVDFLLDTLPDQSIDPFSTAYWEKPKKKAKEPATSMLAAATANSTAASMNPPAKHAFAVLIRSNGSGSGASAGASPAVIDQKDMVSPEILDDFKRAVVSEGFREHTKLTIVDLLSKKFTSCTKPQVKKTLEHIAVRETVPGAAKSCKHWQLLPAFAI</sequence>
<proteinExistence type="predicted"/>
<dbReference type="GO" id="GO:0005634">
    <property type="term" value="C:nucleus"/>
    <property type="evidence" value="ECO:0007669"/>
    <property type="project" value="UniProtKB-SubCell"/>
</dbReference>
<evidence type="ECO:0000256" key="3">
    <source>
        <dbReference type="ARBA" id="ARBA00023204"/>
    </source>
</evidence>
<evidence type="ECO:0000259" key="7">
    <source>
        <dbReference type="Pfam" id="PF21796"/>
    </source>
</evidence>
<feature type="compositionally biased region" description="Polar residues" evidence="5">
    <location>
        <begin position="86"/>
        <end position="102"/>
    </location>
</feature>
<keyword evidence="4" id="KW-0539">Nucleus</keyword>
<dbReference type="PANTHER" id="PTHR15272">
    <property type="entry name" value="CHROMATIN ASSEMBLY FACTOR 1 SUBUNIT A CAF-1 SUBUNIT A"/>
    <property type="match status" value="1"/>
</dbReference>
<dbReference type="GO" id="GO:0033186">
    <property type="term" value="C:CAF-1 complex"/>
    <property type="evidence" value="ECO:0007669"/>
    <property type="project" value="TreeGrafter"/>
</dbReference>
<dbReference type="Pfam" id="PF12253">
    <property type="entry name" value="CAF1A_dimeriz"/>
    <property type="match status" value="1"/>
</dbReference>
<dbReference type="STRING" id="196109.A0A136J804"/>
<feature type="compositionally biased region" description="Low complexity" evidence="5">
    <location>
        <begin position="206"/>
        <end position="233"/>
    </location>
</feature>
<dbReference type="InParanoid" id="A0A136J804"/>
<dbReference type="EMBL" id="KQ964248">
    <property type="protein sequence ID" value="KXJ93285.1"/>
    <property type="molecule type" value="Genomic_DNA"/>
</dbReference>